<gene>
    <name evidence="1" type="ORF">THAOC_33794</name>
</gene>
<name>K0REI2_THAOC</name>
<reference evidence="1 2" key="1">
    <citation type="journal article" date="2012" name="Genome Biol.">
        <title>Genome and low-iron response of an oceanic diatom adapted to chronic iron limitation.</title>
        <authorList>
            <person name="Lommer M."/>
            <person name="Specht M."/>
            <person name="Roy A.S."/>
            <person name="Kraemer L."/>
            <person name="Andreson R."/>
            <person name="Gutowska M.A."/>
            <person name="Wolf J."/>
            <person name="Bergner S.V."/>
            <person name="Schilhabel M.B."/>
            <person name="Klostermeier U.C."/>
            <person name="Beiko R.G."/>
            <person name="Rosenstiel P."/>
            <person name="Hippler M."/>
            <person name="Laroche J."/>
        </authorList>
    </citation>
    <scope>NUCLEOTIDE SEQUENCE [LARGE SCALE GENOMIC DNA]</scope>
    <source>
        <strain evidence="1 2">CCMP1005</strain>
    </source>
</reference>
<dbReference type="Proteomes" id="UP000266841">
    <property type="component" value="Unassembled WGS sequence"/>
</dbReference>
<dbReference type="EMBL" id="AGNL01046911">
    <property type="protein sequence ID" value="EJK47476.1"/>
    <property type="molecule type" value="Genomic_DNA"/>
</dbReference>
<evidence type="ECO:0000313" key="2">
    <source>
        <dbReference type="Proteomes" id="UP000266841"/>
    </source>
</evidence>
<comment type="caution">
    <text evidence="1">The sequence shown here is derived from an EMBL/GenBank/DDBJ whole genome shotgun (WGS) entry which is preliminary data.</text>
</comment>
<proteinExistence type="predicted"/>
<evidence type="ECO:0000313" key="1">
    <source>
        <dbReference type="EMBL" id="EJK47476.1"/>
    </source>
</evidence>
<accession>K0REI2</accession>
<protein>
    <submittedName>
        <fullName evidence="1">Uncharacterized protein</fullName>
    </submittedName>
</protein>
<sequence>MVGVVLNSRSGDISDLLDGIRTHPTIGFTRERCSGRRRGLSCSAECPLYADGSIGSVRGLRRPQTTLSTIIDLSAPMCERLMCDWAVFDFHMAFSTPKKESSQIGHFGHMTPLDKPLLQCLGLFFLTALLAITSYHTNKTHLAEAPFGPAGNDNGPGLEYRSRRHGIVSSLPHGLRAEPPAVSGGPRKAELSSLQVQGLLSTSTTRAVRAEPTVFRHLLINDARTKQPQADAPFGRADDDDGTADTRLYGPFHGGHEPSFPYFKADYLPDDPDDVCRPRDQRSFDIESLRIDGVRKIRRHGWAQTAGIRGFVPINARRRRRISSISSCCQNNFGR</sequence>
<organism evidence="1 2">
    <name type="scientific">Thalassiosira oceanica</name>
    <name type="common">Marine diatom</name>
    <dbReference type="NCBI Taxonomy" id="159749"/>
    <lineage>
        <taxon>Eukaryota</taxon>
        <taxon>Sar</taxon>
        <taxon>Stramenopiles</taxon>
        <taxon>Ochrophyta</taxon>
        <taxon>Bacillariophyta</taxon>
        <taxon>Coscinodiscophyceae</taxon>
        <taxon>Thalassiosirophycidae</taxon>
        <taxon>Thalassiosirales</taxon>
        <taxon>Thalassiosiraceae</taxon>
        <taxon>Thalassiosira</taxon>
    </lineage>
</organism>
<dbReference type="eggNOG" id="ENOG502SERJ">
    <property type="taxonomic scope" value="Eukaryota"/>
</dbReference>
<keyword evidence="2" id="KW-1185">Reference proteome</keyword>
<dbReference type="AlphaFoldDB" id="K0REI2"/>